<feature type="transmembrane region" description="Helical" evidence="1">
    <location>
        <begin position="157"/>
        <end position="178"/>
    </location>
</feature>
<evidence type="ECO:0000259" key="2">
    <source>
        <dbReference type="Pfam" id="PF13386"/>
    </source>
</evidence>
<dbReference type="RefSeq" id="WP_189564973.1">
    <property type="nucleotide sequence ID" value="NZ_BMXF01000002.1"/>
</dbReference>
<feature type="transmembrane region" description="Helical" evidence="1">
    <location>
        <begin position="71"/>
        <end position="89"/>
    </location>
</feature>
<dbReference type="AlphaFoldDB" id="A0A8J3D7B8"/>
<sequence>MLLLAFTLGLMSSFHCVGMCGPIALALPVHHGSRWRQVTGLLTYNLGRVGTYTLLGAGIGALGGAVLWMGYLRYLSIVAGAAMLMYVFWPTHLDRILKTPLFWQKAIGQLKSRMAAQLRSQKLHSWAALGMLNGLLPCGLVYLALISSVATGSAISGGVYMLAFGLGTLPAMMAVGFFKQWFSPSLRGQMRRLTPVFVAVAGIWLLGRGLWIRVPAGLPASGETTELPVCHGGTVLK</sequence>
<keyword evidence="1" id="KW-0472">Membrane</keyword>
<dbReference type="PANTHER" id="PTHR42208">
    <property type="entry name" value="HEAVY METAL TRANSPORTER-RELATED"/>
    <property type="match status" value="1"/>
</dbReference>
<keyword evidence="4" id="KW-1185">Reference proteome</keyword>
<keyword evidence="1" id="KW-0812">Transmembrane</keyword>
<proteinExistence type="predicted"/>
<dbReference type="InterPro" id="IPR039447">
    <property type="entry name" value="UreH-like_TM_dom"/>
</dbReference>
<feature type="transmembrane region" description="Helical" evidence="1">
    <location>
        <begin position="123"/>
        <end position="145"/>
    </location>
</feature>
<keyword evidence="1" id="KW-1133">Transmembrane helix</keyword>
<evidence type="ECO:0000313" key="3">
    <source>
        <dbReference type="EMBL" id="GHB71607.1"/>
    </source>
</evidence>
<evidence type="ECO:0000256" key="1">
    <source>
        <dbReference type="SAM" id="Phobius"/>
    </source>
</evidence>
<dbReference type="Pfam" id="PF13386">
    <property type="entry name" value="DsbD_2"/>
    <property type="match status" value="1"/>
</dbReference>
<gene>
    <name evidence="3" type="ORF">GCM10007390_26820</name>
</gene>
<dbReference type="Proteomes" id="UP000598271">
    <property type="component" value="Unassembled WGS sequence"/>
</dbReference>
<organism evidence="3 4">
    <name type="scientific">Persicitalea jodogahamensis</name>
    <dbReference type="NCBI Taxonomy" id="402147"/>
    <lineage>
        <taxon>Bacteria</taxon>
        <taxon>Pseudomonadati</taxon>
        <taxon>Bacteroidota</taxon>
        <taxon>Cytophagia</taxon>
        <taxon>Cytophagales</taxon>
        <taxon>Spirosomataceae</taxon>
        <taxon>Persicitalea</taxon>
    </lineage>
</organism>
<evidence type="ECO:0000313" key="4">
    <source>
        <dbReference type="Proteomes" id="UP000598271"/>
    </source>
</evidence>
<dbReference type="PANTHER" id="PTHR42208:SF1">
    <property type="entry name" value="HEAVY METAL TRANSPORTER"/>
    <property type="match status" value="1"/>
</dbReference>
<dbReference type="EMBL" id="BMXF01000002">
    <property type="protein sequence ID" value="GHB71607.1"/>
    <property type="molecule type" value="Genomic_DNA"/>
</dbReference>
<accession>A0A8J3D7B8</accession>
<feature type="domain" description="Urease accessory protein UreH-like transmembrane" evidence="2">
    <location>
        <begin position="5"/>
        <end position="204"/>
    </location>
</feature>
<name>A0A8J3D7B8_9BACT</name>
<comment type="caution">
    <text evidence="3">The sequence shown here is derived from an EMBL/GenBank/DDBJ whole genome shotgun (WGS) entry which is preliminary data.</text>
</comment>
<reference evidence="3 4" key="1">
    <citation type="journal article" date="2014" name="Int. J. Syst. Evol. Microbiol.">
        <title>Complete genome sequence of Corynebacterium casei LMG S-19264T (=DSM 44701T), isolated from a smear-ripened cheese.</title>
        <authorList>
            <consortium name="US DOE Joint Genome Institute (JGI-PGF)"/>
            <person name="Walter F."/>
            <person name="Albersmeier A."/>
            <person name="Kalinowski J."/>
            <person name="Ruckert C."/>
        </authorList>
    </citation>
    <scope>NUCLEOTIDE SEQUENCE [LARGE SCALE GENOMIC DNA]</scope>
    <source>
        <strain evidence="3 4">KCTC 12866</strain>
    </source>
</reference>
<feature type="transmembrane region" description="Helical" evidence="1">
    <location>
        <begin position="190"/>
        <end position="211"/>
    </location>
</feature>
<protein>
    <submittedName>
        <fullName evidence="3">Membrane protein</fullName>
    </submittedName>
</protein>